<keyword evidence="2" id="KW-1185">Reference proteome</keyword>
<dbReference type="InterPro" id="IPR024044">
    <property type="entry name" value="NifT/FixU_barrel-like_dom_sf"/>
</dbReference>
<dbReference type="AlphaFoldDB" id="A0A1Z4LXR1"/>
<dbReference type="Proteomes" id="UP000218418">
    <property type="component" value="Chromosome"/>
</dbReference>
<accession>A0A1Z4LXR1</accession>
<dbReference type="NCBIfam" id="TIGR02934">
    <property type="entry name" value="nifT_nitrog"/>
    <property type="match status" value="1"/>
</dbReference>
<evidence type="ECO:0000313" key="2">
    <source>
        <dbReference type="Proteomes" id="UP000218418"/>
    </source>
</evidence>
<dbReference type="EMBL" id="AP018227">
    <property type="protein sequence ID" value="BAY85868.1"/>
    <property type="molecule type" value="Genomic_DNA"/>
</dbReference>
<organism evidence="1 2">
    <name type="scientific">Calothrix parasitica NIES-267</name>
    <dbReference type="NCBI Taxonomy" id="1973488"/>
    <lineage>
        <taxon>Bacteria</taxon>
        <taxon>Bacillati</taxon>
        <taxon>Cyanobacteriota</taxon>
        <taxon>Cyanophyceae</taxon>
        <taxon>Nostocales</taxon>
        <taxon>Calotrichaceae</taxon>
        <taxon>Calothrix</taxon>
    </lineage>
</organism>
<name>A0A1Z4LXR1_9CYAN</name>
<gene>
    <name evidence="1" type="ORF">NIES267_53740</name>
</gene>
<sequence length="67" mass="7463">MKVMLRKNGAGTLVVYVPKKDLEEEVVKQADGEAGKVLTLANGWELEFSDMPEMQDLPKTVEAKRLS</sequence>
<dbReference type="Pfam" id="PF06988">
    <property type="entry name" value="NifT"/>
    <property type="match status" value="1"/>
</dbReference>
<evidence type="ECO:0000313" key="1">
    <source>
        <dbReference type="EMBL" id="BAY85868.1"/>
    </source>
</evidence>
<proteinExistence type="predicted"/>
<dbReference type="SUPFAM" id="SSF159203">
    <property type="entry name" value="NifT/FixU-like"/>
    <property type="match status" value="1"/>
</dbReference>
<dbReference type="Gene3D" id="2.40.50.240">
    <property type="entry name" value="NifT/FixU-like"/>
    <property type="match status" value="1"/>
</dbReference>
<protein>
    <submittedName>
        <fullName evidence="1">NifT/FixU family protein</fullName>
    </submittedName>
</protein>
<dbReference type="OrthoDB" id="9805052at2"/>
<dbReference type="InterPro" id="IPR009727">
    <property type="entry name" value="NifT"/>
</dbReference>
<reference evidence="1 2" key="1">
    <citation type="submission" date="2017-06" db="EMBL/GenBank/DDBJ databases">
        <title>Genome sequencing of cyanobaciteial culture collection at National Institute for Environmental Studies (NIES).</title>
        <authorList>
            <person name="Hirose Y."/>
            <person name="Shimura Y."/>
            <person name="Fujisawa T."/>
            <person name="Nakamura Y."/>
            <person name="Kawachi M."/>
        </authorList>
    </citation>
    <scope>NUCLEOTIDE SEQUENCE [LARGE SCALE GENOMIC DNA]</scope>
    <source>
        <strain evidence="1 2">NIES-267</strain>
    </source>
</reference>
<dbReference type="GO" id="GO:0009399">
    <property type="term" value="P:nitrogen fixation"/>
    <property type="evidence" value="ECO:0007669"/>
    <property type="project" value="InterPro"/>
</dbReference>